<reference evidence="1" key="1">
    <citation type="submission" date="2021-06" db="EMBL/GenBank/DDBJ databases">
        <authorList>
            <person name="Kallberg Y."/>
            <person name="Tangrot J."/>
            <person name="Rosling A."/>
        </authorList>
    </citation>
    <scope>NUCLEOTIDE SEQUENCE</scope>
    <source>
        <strain evidence="1">MA461A</strain>
    </source>
</reference>
<dbReference type="Proteomes" id="UP000789920">
    <property type="component" value="Unassembled WGS sequence"/>
</dbReference>
<keyword evidence="2" id="KW-1185">Reference proteome</keyword>
<feature type="non-terminal residue" evidence="1">
    <location>
        <position position="1"/>
    </location>
</feature>
<protein>
    <submittedName>
        <fullName evidence="1">9604_t:CDS:1</fullName>
    </submittedName>
</protein>
<comment type="caution">
    <text evidence="1">The sequence shown here is derived from an EMBL/GenBank/DDBJ whole genome shotgun (WGS) entry which is preliminary data.</text>
</comment>
<feature type="non-terminal residue" evidence="1">
    <location>
        <position position="77"/>
    </location>
</feature>
<name>A0ACA9R6Z7_9GLOM</name>
<evidence type="ECO:0000313" key="2">
    <source>
        <dbReference type="Proteomes" id="UP000789920"/>
    </source>
</evidence>
<sequence>ADVAGDDLEVVSASVAGKKRGENDDTIDTSTSKKRVTDSELVSQEEALSLIPPPIGFFPDAPASKFTTSAVEKSPKE</sequence>
<evidence type="ECO:0000313" key="1">
    <source>
        <dbReference type="EMBL" id="CAG8778860.1"/>
    </source>
</evidence>
<gene>
    <name evidence="1" type="ORF">RPERSI_LOCUS17284</name>
</gene>
<accession>A0ACA9R6Z7</accession>
<proteinExistence type="predicted"/>
<dbReference type="EMBL" id="CAJVQC010044082">
    <property type="protein sequence ID" value="CAG8778860.1"/>
    <property type="molecule type" value="Genomic_DNA"/>
</dbReference>
<organism evidence="1 2">
    <name type="scientific">Racocetra persica</name>
    <dbReference type="NCBI Taxonomy" id="160502"/>
    <lineage>
        <taxon>Eukaryota</taxon>
        <taxon>Fungi</taxon>
        <taxon>Fungi incertae sedis</taxon>
        <taxon>Mucoromycota</taxon>
        <taxon>Glomeromycotina</taxon>
        <taxon>Glomeromycetes</taxon>
        <taxon>Diversisporales</taxon>
        <taxon>Gigasporaceae</taxon>
        <taxon>Racocetra</taxon>
    </lineage>
</organism>